<accession>A0A1L8DZ74</accession>
<dbReference type="PANTHER" id="PTHR43290:SF2">
    <property type="entry name" value="MEVALONATE KINASE"/>
    <property type="match status" value="1"/>
</dbReference>
<evidence type="ECO:0000256" key="1">
    <source>
        <dbReference type="ARBA" id="ARBA00022490"/>
    </source>
</evidence>
<feature type="domain" description="GHMP kinase C-terminal" evidence="12">
    <location>
        <begin position="307"/>
        <end position="361"/>
    </location>
</feature>
<dbReference type="InterPro" id="IPR013750">
    <property type="entry name" value="GHMP_kinase_C_dom"/>
</dbReference>
<keyword evidence="6 10" id="KW-0067">ATP-binding</keyword>
<proteinExistence type="inferred from homology"/>
<reference evidence="13" key="1">
    <citation type="submission" date="2016-12" db="EMBL/GenBank/DDBJ databases">
        <title>An insight into the sialome and mialome of the sand fly, Nyssomyia neivai.</title>
        <authorList>
            <person name="Sebastian V."/>
            <person name="Goulart T.M."/>
            <person name="Oliveira W."/>
            <person name="Calvo E."/>
            <person name="Oliveira L.F."/>
            <person name="Pinto M.C."/>
            <person name="Rosselino A.M."/>
            <person name="Ribeiro J.M."/>
        </authorList>
    </citation>
    <scope>NUCLEOTIDE SEQUENCE</scope>
</reference>
<keyword evidence="10" id="KW-0756">Sterol biosynthesis</keyword>
<keyword evidence="10" id="KW-1207">Sterol metabolism</keyword>
<dbReference type="GO" id="GO:0019287">
    <property type="term" value="P:isopentenyl diphosphate biosynthetic process, mevalonate pathway"/>
    <property type="evidence" value="ECO:0007669"/>
    <property type="project" value="UniProtKB-UniPathway"/>
</dbReference>
<evidence type="ECO:0000256" key="6">
    <source>
        <dbReference type="ARBA" id="ARBA00022840"/>
    </source>
</evidence>
<dbReference type="NCBIfam" id="TIGR00549">
    <property type="entry name" value="mevalon_kin"/>
    <property type="match status" value="1"/>
</dbReference>
<dbReference type="PRINTS" id="PR00959">
    <property type="entry name" value="MEVGALKINASE"/>
</dbReference>
<keyword evidence="2 10" id="KW-0444">Lipid biosynthesis</keyword>
<feature type="domain" description="GHMP kinase N-terminal" evidence="11">
    <location>
        <begin position="136"/>
        <end position="227"/>
    </location>
</feature>
<dbReference type="Gene3D" id="3.30.70.890">
    <property type="entry name" value="GHMP kinase, C-terminal domain"/>
    <property type="match status" value="1"/>
</dbReference>
<evidence type="ECO:0000256" key="5">
    <source>
        <dbReference type="ARBA" id="ARBA00022777"/>
    </source>
</evidence>
<keyword evidence="4 10" id="KW-0547">Nucleotide-binding</keyword>
<keyword evidence="7" id="KW-0460">Magnesium</keyword>
<sequence>MVKFEVSAPGKVILHGEHSVVYGKPAVAGVVQVRNTLTLEENDDQCMLICFPKIGLDNLHISLEAINKFLAICWEKYGAIEFPEGLNHDVFLEEVKNFVQETVKEGGKDFLDSIKLNSLSAVFYLLLGIFIEGQIRSVRKGIKIDLKTEMSVGAGLGSSASFGVCLAATFYLLARLVKQESYLDDYNGLTEMQQHDIKQKISSWAFQSEKIMHGNPSGLDNTICTFGNVVKFYKGRPPVDIKLTCSLPILLVDSGVSRSTAKLVENVVDLRKRHPKIVDNVLEAMKYLVEDAVDILEHITHISDTENFNKLENLVSMNNNLLRTLGVSHPALEKIFMIAEKYGFHAKLSGAGGGGFAMILLPSWNIQEMKNFRQLKDDLEMNNFQWILTGLGGEGLTFKSL</sequence>
<evidence type="ECO:0000256" key="9">
    <source>
        <dbReference type="ARBA" id="ARBA00029438"/>
    </source>
</evidence>
<evidence type="ECO:0000256" key="2">
    <source>
        <dbReference type="ARBA" id="ARBA00022516"/>
    </source>
</evidence>
<dbReference type="AlphaFoldDB" id="A0A1L8DZ74"/>
<dbReference type="GO" id="GO:0005524">
    <property type="term" value="F:ATP binding"/>
    <property type="evidence" value="ECO:0007669"/>
    <property type="project" value="UniProtKB-KW"/>
</dbReference>
<dbReference type="Gene3D" id="3.30.230.10">
    <property type="match status" value="1"/>
</dbReference>
<dbReference type="SUPFAM" id="SSF54211">
    <property type="entry name" value="Ribosomal protein S5 domain 2-like"/>
    <property type="match status" value="1"/>
</dbReference>
<dbReference type="Pfam" id="PF08544">
    <property type="entry name" value="GHMP_kinases_C"/>
    <property type="match status" value="1"/>
</dbReference>
<evidence type="ECO:0000313" key="13">
    <source>
        <dbReference type="EMBL" id="JAV11744.1"/>
    </source>
</evidence>
<dbReference type="EMBL" id="GFDF01002340">
    <property type="protein sequence ID" value="JAV11744.1"/>
    <property type="molecule type" value="Transcribed_RNA"/>
</dbReference>
<comment type="similarity">
    <text evidence="10">Belongs to the GHMP kinase family. Mevalonate kinase subfamily.</text>
</comment>
<dbReference type="InterPro" id="IPR014721">
    <property type="entry name" value="Ribsml_uS5_D2-typ_fold_subgr"/>
</dbReference>
<evidence type="ECO:0000256" key="8">
    <source>
        <dbReference type="ARBA" id="ARBA00023098"/>
    </source>
</evidence>
<keyword evidence="1 10" id="KW-0963">Cytoplasm</keyword>
<dbReference type="SUPFAM" id="SSF55060">
    <property type="entry name" value="GHMP Kinase, C-terminal domain"/>
    <property type="match status" value="1"/>
</dbReference>
<keyword evidence="3 10" id="KW-0808">Transferase</keyword>
<dbReference type="InterPro" id="IPR006204">
    <property type="entry name" value="GHMP_kinase_N_dom"/>
</dbReference>
<comment type="subcellular location">
    <subcellularLocation>
        <location evidence="10">Cytoplasm</location>
    </subcellularLocation>
</comment>
<evidence type="ECO:0000256" key="7">
    <source>
        <dbReference type="ARBA" id="ARBA00022842"/>
    </source>
</evidence>
<keyword evidence="10" id="KW-0752">Steroid biosynthesis</keyword>
<comment type="pathway">
    <text evidence="9 10">Isoprenoid biosynthesis; isopentenyl diphosphate biosynthesis via mevalonate pathway; isopentenyl diphosphate from (R)-mevalonate: step 1/3.</text>
</comment>
<keyword evidence="5 10" id="KW-0418">Kinase</keyword>
<dbReference type="InterPro" id="IPR006205">
    <property type="entry name" value="Mev_gal_kin"/>
</dbReference>
<dbReference type="GO" id="GO:0005829">
    <property type="term" value="C:cytosol"/>
    <property type="evidence" value="ECO:0007669"/>
    <property type="project" value="TreeGrafter"/>
</dbReference>
<dbReference type="PANTHER" id="PTHR43290">
    <property type="entry name" value="MEVALONATE KINASE"/>
    <property type="match status" value="1"/>
</dbReference>
<protein>
    <recommendedName>
        <fullName evidence="10">Mevalonate kinase</fullName>
        <shortName evidence="10">MK</shortName>
        <ecNumber evidence="10">2.7.1.36</ecNumber>
    </recommendedName>
</protein>
<dbReference type="Pfam" id="PF00288">
    <property type="entry name" value="GHMP_kinases_N"/>
    <property type="match status" value="1"/>
</dbReference>
<organism evidence="13">
    <name type="scientific">Nyssomyia neivai</name>
    <dbReference type="NCBI Taxonomy" id="330878"/>
    <lineage>
        <taxon>Eukaryota</taxon>
        <taxon>Metazoa</taxon>
        <taxon>Ecdysozoa</taxon>
        <taxon>Arthropoda</taxon>
        <taxon>Hexapoda</taxon>
        <taxon>Insecta</taxon>
        <taxon>Pterygota</taxon>
        <taxon>Neoptera</taxon>
        <taxon>Endopterygota</taxon>
        <taxon>Diptera</taxon>
        <taxon>Nematocera</taxon>
        <taxon>Psychodoidea</taxon>
        <taxon>Psychodidae</taxon>
        <taxon>Nyssomyia</taxon>
    </lineage>
</organism>
<evidence type="ECO:0000256" key="10">
    <source>
        <dbReference type="RuleBase" id="RU363087"/>
    </source>
</evidence>
<dbReference type="InterPro" id="IPR036554">
    <property type="entry name" value="GHMP_kinase_C_sf"/>
</dbReference>
<dbReference type="GO" id="GO:0004496">
    <property type="term" value="F:mevalonate kinase activity"/>
    <property type="evidence" value="ECO:0007669"/>
    <property type="project" value="UniProtKB-EC"/>
</dbReference>
<dbReference type="UniPathway" id="UPA00057">
    <property type="reaction ID" value="UER00098"/>
</dbReference>
<comment type="catalytic activity">
    <reaction evidence="10">
        <text>(R)-mevalonate + ATP = (R)-5-phosphomevalonate + ADP + H(+)</text>
        <dbReference type="Rhea" id="RHEA:17065"/>
        <dbReference type="ChEBI" id="CHEBI:15378"/>
        <dbReference type="ChEBI" id="CHEBI:30616"/>
        <dbReference type="ChEBI" id="CHEBI:36464"/>
        <dbReference type="ChEBI" id="CHEBI:58146"/>
        <dbReference type="ChEBI" id="CHEBI:456216"/>
        <dbReference type="EC" id="2.7.1.36"/>
    </reaction>
</comment>
<dbReference type="InterPro" id="IPR020568">
    <property type="entry name" value="Ribosomal_Su5_D2-typ_SF"/>
</dbReference>
<name>A0A1L8DZ74_9DIPT</name>
<keyword evidence="10" id="KW-0753">Steroid metabolism</keyword>
<evidence type="ECO:0000256" key="3">
    <source>
        <dbReference type="ARBA" id="ARBA00022679"/>
    </source>
</evidence>
<evidence type="ECO:0000259" key="12">
    <source>
        <dbReference type="Pfam" id="PF08544"/>
    </source>
</evidence>
<dbReference type="GO" id="GO:0006695">
    <property type="term" value="P:cholesterol biosynthetic process"/>
    <property type="evidence" value="ECO:0007669"/>
    <property type="project" value="TreeGrafter"/>
</dbReference>
<evidence type="ECO:0000259" key="11">
    <source>
        <dbReference type="Pfam" id="PF00288"/>
    </source>
</evidence>
<keyword evidence="8 10" id="KW-0443">Lipid metabolism</keyword>
<evidence type="ECO:0000256" key="4">
    <source>
        <dbReference type="ARBA" id="ARBA00022741"/>
    </source>
</evidence>
<dbReference type="EC" id="2.7.1.36" evidence="10"/>